<proteinExistence type="inferred from homology"/>
<keyword evidence="2 6" id="KW-0489">Methyltransferase</keyword>
<evidence type="ECO:0000256" key="2">
    <source>
        <dbReference type="ARBA" id="ARBA00022603"/>
    </source>
</evidence>
<sequence>MEDGPTPKPTAKRPRHDHYIHGNYPTYYNYRYTAAQSTGDEGDPRLILIDKCLAESSCKGLAEHLSNALCLDIGCNTGTFAKDLVQKYKARRVVGIDIDYQLVTKAIRAIPKELATSFGFTTEDYVALDSTIFRDRYNAIFCMSVTKWVHLNGGDSAIHRLFRRIYAELKSEGLFILEPQEWSTYYRKKGIADHTARNYSKIELKPEEFPQYICSLGFSLITTQDPLKTGPRGFQRKIYVFQKLAV</sequence>
<dbReference type="PANTHER" id="PTHR12315:SF0">
    <property type="entry name" value="7SK SNRNA METHYLPHOSPHATE CAPPING ENZYME"/>
    <property type="match status" value="1"/>
</dbReference>
<dbReference type="GO" id="GO:0017069">
    <property type="term" value="F:snRNA binding"/>
    <property type="evidence" value="ECO:0007669"/>
    <property type="project" value="TreeGrafter"/>
</dbReference>
<dbReference type="GO" id="GO:0032259">
    <property type="term" value="P:methylation"/>
    <property type="evidence" value="ECO:0007669"/>
    <property type="project" value="UniProtKB-KW"/>
</dbReference>
<name>A0A2H9TMB3_9FUNG</name>
<dbReference type="SUPFAM" id="SSF53335">
    <property type="entry name" value="S-adenosyl-L-methionine-dependent methyltransferases"/>
    <property type="match status" value="1"/>
</dbReference>
<protein>
    <recommendedName>
        <fullName evidence="6">RNA methyltransferase</fullName>
        <ecNumber evidence="6">2.1.1.-</ecNumber>
    </recommendedName>
</protein>
<evidence type="ECO:0000313" key="8">
    <source>
        <dbReference type="EMBL" id="PJF18862.1"/>
    </source>
</evidence>
<dbReference type="PANTHER" id="PTHR12315">
    <property type="entry name" value="BICOID-INTERACTING PROTEIN RELATED"/>
    <property type="match status" value="1"/>
</dbReference>
<dbReference type="GO" id="GO:0040031">
    <property type="term" value="P:snRNA modification"/>
    <property type="evidence" value="ECO:0007669"/>
    <property type="project" value="TreeGrafter"/>
</dbReference>
<accession>A0A2H9TMB3</accession>
<dbReference type="AlphaFoldDB" id="A0A2H9TMB3"/>
<evidence type="ECO:0000256" key="6">
    <source>
        <dbReference type="RuleBase" id="RU367087"/>
    </source>
</evidence>
<dbReference type="GO" id="GO:0008173">
    <property type="term" value="F:RNA methyltransferase activity"/>
    <property type="evidence" value="ECO:0007669"/>
    <property type="project" value="UniProtKB-UniRule"/>
</dbReference>
<comment type="similarity">
    <text evidence="1 6">Belongs to the methyltransferase superfamily.</text>
</comment>
<evidence type="ECO:0000256" key="1">
    <source>
        <dbReference type="ARBA" id="ARBA00008361"/>
    </source>
</evidence>
<keyword evidence="3 6" id="KW-0808">Transferase</keyword>
<keyword evidence="9" id="KW-1185">Reference proteome</keyword>
<dbReference type="CDD" id="cd02440">
    <property type="entry name" value="AdoMet_MTases"/>
    <property type="match status" value="1"/>
</dbReference>
<dbReference type="InterPro" id="IPR024160">
    <property type="entry name" value="BIN3_SAM-bd_dom"/>
</dbReference>
<dbReference type="Proteomes" id="UP000240830">
    <property type="component" value="Unassembled WGS sequence"/>
</dbReference>
<feature type="domain" description="Bin3-type SAM" evidence="7">
    <location>
        <begin position="43"/>
        <end position="246"/>
    </location>
</feature>
<organism evidence="8 9">
    <name type="scientific">Paramicrosporidium saccamoebae</name>
    <dbReference type="NCBI Taxonomy" id="1246581"/>
    <lineage>
        <taxon>Eukaryota</taxon>
        <taxon>Fungi</taxon>
        <taxon>Fungi incertae sedis</taxon>
        <taxon>Cryptomycota</taxon>
        <taxon>Cryptomycota incertae sedis</taxon>
        <taxon>Paramicrosporidium</taxon>
    </lineage>
</organism>
<reference evidence="8 9" key="1">
    <citation type="submission" date="2016-10" db="EMBL/GenBank/DDBJ databases">
        <title>The genome of Paramicrosporidium saccamoebae is the missing link in understanding Cryptomycota and Microsporidia evolution.</title>
        <authorList>
            <person name="Quandt C.A."/>
            <person name="Beaudet D."/>
            <person name="Corsaro D."/>
            <person name="Michel R."/>
            <person name="Corradi N."/>
            <person name="James T."/>
        </authorList>
    </citation>
    <scope>NUCLEOTIDE SEQUENCE [LARGE SCALE GENOMIC DNA]</scope>
    <source>
        <strain evidence="8 9">KSL3</strain>
    </source>
</reference>
<dbReference type="InterPro" id="IPR029063">
    <property type="entry name" value="SAM-dependent_MTases_sf"/>
</dbReference>
<dbReference type="OrthoDB" id="540004at2759"/>
<comment type="caution">
    <text evidence="8">The sequence shown here is derived from an EMBL/GenBank/DDBJ whole genome shotgun (WGS) entry which is preliminary data.</text>
</comment>
<evidence type="ECO:0000256" key="4">
    <source>
        <dbReference type="ARBA" id="ARBA00022691"/>
    </source>
</evidence>
<evidence type="ECO:0000256" key="3">
    <source>
        <dbReference type="ARBA" id="ARBA00022679"/>
    </source>
</evidence>
<evidence type="ECO:0000256" key="5">
    <source>
        <dbReference type="PROSITE-ProRule" id="PRU00848"/>
    </source>
</evidence>
<gene>
    <name evidence="8" type="ORF">PSACC_01339</name>
</gene>
<evidence type="ECO:0000259" key="7">
    <source>
        <dbReference type="PROSITE" id="PS51515"/>
    </source>
</evidence>
<dbReference type="EC" id="2.1.1.-" evidence="6"/>
<dbReference type="PROSITE" id="PS51515">
    <property type="entry name" value="BIN3_SAM"/>
    <property type="match status" value="1"/>
</dbReference>
<dbReference type="InterPro" id="IPR010675">
    <property type="entry name" value="Bin3_C"/>
</dbReference>
<dbReference type="EMBL" id="MTSL01000101">
    <property type="protein sequence ID" value="PJF18862.1"/>
    <property type="molecule type" value="Genomic_DNA"/>
</dbReference>
<dbReference type="Gene3D" id="3.40.50.150">
    <property type="entry name" value="Vaccinia Virus protein VP39"/>
    <property type="match status" value="1"/>
</dbReference>
<dbReference type="Pfam" id="PF06859">
    <property type="entry name" value="Bin3"/>
    <property type="match status" value="1"/>
</dbReference>
<keyword evidence="4 5" id="KW-0949">S-adenosyl-L-methionine</keyword>
<dbReference type="InterPro" id="IPR039772">
    <property type="entry name" value="Bin3-like"/>
</dbReference>
<evidence type="ECO:0000313" key="9">
    <source>
        <dbReference type="Proteomes" id="UP000240830"/>
    </source>
</evidence>
<dbReference type="STRING" id="1246581.A0A2H9TMB3"/>
<dbReference type="GO" id="GO:0008171">
    <property type="term" value="F:O-methyltransferase activity"/>
    <property type="evidence" value="ECO:0007669"/>
    <property type="project" value="UniProtKB-UniRule"/>
</dbReference>